<keyword evidence="5" id="KW-1185">Reference proteome</keyword>
<protein>
    <submittedName>
        <fullName evidence="4">LytTR family DNA-binding domain-containing protein</fullName>
    </submittedName>
</protein>
<keyword evidence="4" id="KW-0238">DNA-binding</keyword>
<dbReference type="InterPro" id="IPR046947">
    <property type="entry name" value="LytR-like"/>
</dbReference>
<dbReference type="SUPFAM" id="SSF52172">
    <property type="entry name" value="CheY-like"/>
    <property type="match status" value="1"/>
</dbReference>
<dbReference type="Pfam" id="PF00072">
    <property type="entry name" value="Response_reg"/>
    <property type="match status" value="1"/>
</dbReference>
<dbReference type="InterPro" id="IPR011006">
    <property type="entry name" value="CheY-like_superfamily"/>
</dbReference>
<dbReference type="Pfam" id="PF04397">
    <property type="entry name" value="LytTR"/>
    <property type="match status" value="1"/>
</dbReference>
<dbReference type="PANTHER" id="PTHR37299">
    <property type="entry name" value="TRANSCRIPTIONAL REGULATOR-RELATED"/>
    <property type="match status" value="1"/>
</dbReference>
<organism evidence="4 5">
    <name type="scientific">Niabella yanshanensis</name>
    <dbReference type="NCBI Taxonomy" id="577386"/>
    <lineage>
        <taxon>Bacteria</taxon>
        <taxon>Pseudomonadati</taxon>
        <taxon>Bacteroidota</taxon>
        <taxon>Chitinophagia</taxon>
        <taxon>Chitinophagales</taxon>
        <taxon>Chitinophagaceae</taxon>
        <taxon>Niabella</taxon>
    </lineage>
</organism>
<dbReference type="InterPro" id="IPR001789">
    <property type="entry name" value="Sig_transdc_resp-reg_receiver"/>
</dbReference>
<accession>A0ABZ0W5P4</accession>
<dbReference type="SMART" id="SM00448">
    <property type="entry name" value="REC"/>
    <property type="match status" value="1"/>
</dbReference>
<evidence type="ECO:0000259" key="3">
    <source>
        <dbReference type="PROSITE" id="PS50930"/>
    </source>
</evidence>
<evidence type="ECO:0000256" key="1">
    <source>
        <dbReference type="PROSITE-ProRule" id="PRU00169"/>
    </source>
</evidence>
<reference evidence="4 5" key="1">
    <citation type="submission" date="2023-12" db="EMBL/GenBank/DDBJ databases">
        <title>Genome sequencing and assembly of bacterial species from a model synthetic community.</title>
        <authorList>
            <person name="Hogle S.L."/>
        </authorList>
    </citation>
    <scope>NUCLEOTIDE SEQUENCE [LARGE SCALE GENOMIC DNA]</scope>
    <source>
        <strain evidence="4 5">HAMBI_3031</strain>
    </source>
</reference>
<dbReference type="SMART" id="SM00850">
    <property type="entry name" value="LytTR"/>
    <property type="match status" value="1"/>
</dbReference>
<dbReference type="Proteomes" id="UP001325680">
    <property type="component" value="Chromosome"/>
</dbReference>
<dbReference type="GO" id="GO:0003677">
    <property type="term" value="F:DNA binding"/>
    <property type="evidence" value="ECO:0007669"/>
    <property type="project" value="UniProtKB-KW"/>
</dbReference>
<dbReference type="InterPro" id="IPR007492">
    <property type="entry name" value="LytTR_DNA-bd_dom"/>
</dbReference>
<dbReference type="PROSITE" id="PS50110">
    <property type="entry name" value="RESPONSE_REGULATORY"/>
    <property type="match status" value="1"/>
</dbReference>
<proteinExistence type="predicted"/>
<name>A0ABZ0W5P4_9BACT</name>
<feature type="domain" description="Response regulatory" evidence="2">
    <location>
        <begin position="4"/>
        <end position="115"/>
    </location>
</feature>
<gene>
    <name evidence="4" type="ORF">U0035_00315</name>
</gene>
<evidence type="ECO:0000259" key="2">
    <source>
        <dbReference type="PROSITE" id="PS50110"/>
    </source>
</evidence>
<sequence>MKIRTVIVDDEPHALEIIRRYATHIPELEIIGACSNALEAFQMIQNTRVDLIFLDIKMPRLLGTDLVRSLKSPPLIIFTTAYQEYAIEGFDLNAIDYLLKPVPLKRFLQAIDKVRHFLSADFKTTQSIETPADASTPPVAHYLYIRVERRLLKINTSDILWIESIKDYIKVVTADKSFQTKQKISVTEKLLPLGEFMRIHRSFIIPVNRVEGYNPNHIVISGTQIPIGRNYKQICAQQFNPDTGFLYRPQPE</sequence>
<feature type="domain" description="HTH LytTR-type" evidence="3">
    <location>
        <begin position="143"/>
        <end position="211"/>
    </location>
</feature>
<evidence type="ECO:0000313" key="5">
    <source>
        <dbReference type="Proteomes" id="UP001325680"/>
    </source>
</evidence>
<dbReference type="Gene3D" id="2.40.50.1020">
    <property type="entry name" value="LytTr DNA-binding domain"/>
    <property type="match status" value="1"/>
</dbReference>
<dbReference type="EMBL" id="CP139960">
    <property type="protein sequence ID" value="WQD38588.1"/>
    <property type="molecule type" value="Genomic_DNA"/>
</dbReference>
<evidence type="ECO:0000313" key="4">
    <source>
        <dbReference type="EMBL" id="WQD38588.1"/>
    </source>
</evidence>
<dbReference type="PANTHER" id="PTHR37299:SF1">
    <property type="entry name" value="STAGE 0 SPORULATION PROTEIN A HOMOLOG"/>
    <property type="match status" value="1"/>
</dbReference>
<feature type="modified residue" description="4-aspartylphosphate" evidence="1">
    <location>
        <position position="55"/>
    </location>
</feature>
<dbReference type="Gene3D" id="3.40.50.2300">
    <property type="match status" value="1"/>
</dbReference>
<dbReference type="PROSITE" id="PS50930">
    <property type="entry name" value="HTH_LYTTR"/>
    <property type="match status" value="1"/>
</dbReference>
<dbReference type="RefSeq" id="WP_170138309.1">
    <property type="nucleotide sequence ID" value="NZ_CP139960.1"/>
</dbReference>
<keyword evidence="1" id="KW-0597">Phosphoprotein</keyword>